<dbReference type="GO" id="GO:0004791">
    <property type="term" value="F:thioredoxin-disulfide reductase (NADPH) activity"/>
    <property type="evidence" value="ECO:0007669"/>
    <property type="project" value="UniProtKB-UniRule"/>
</dbReference>
<comment type="catalytic activity">
    <reaction evidence="6">
        <text>[thioredoxin]-dithiol + NADP(+) = [thioredoxin]-disulfide + NADPH + H(+)</text>
        <dbReference type="Rhea" id="RHEA:20345"/>
        <dbReference type="Rhea" id="RHEA-COMP:10698"/>
        <dbReference type="Rhea" id="RHEA-COMP:10700"/>
        <dbReference type="ChEBI" id="CHEBI:15378"/>
        <dbReference type="ChEBI" id="CHEBI:29950"/>
        <dbReference type="ChEBI" id="CHEBI:50058"/>
        <dbReference type="ChEBI" id="CHEBI:57783"/>
        <dbReference type="ChEBI" id="CHEBI:58349"/>
        <dbReference type="EC" id="1.8.1.9"/>
    </reaction>
</comment>
<proteinExistence type="inferred from homology"/>
<dbReference type="NCBIfam" id="TIGR01292">
    <property type="entry name" value="TRX_reduct"/>
    <property type="match status" value="1"/>
</dbReference>
<dbReference type="InterPro" id="IPR005982">
    <property type="entry name" value="Thioredox_Rdtase"/>
</dbReference>
<comment type="similarity">
    <text evidence="6">Belongs to the class-II pyridine nucleotide-disulfide oxidoreductase family.</text>
</comment>
<keyword evidence="1 6" id="KW-0285">Flavoprotein</keyword>
<organism evidence="9 10">
    <name type="scientific">Candidatus Buchananbacteria bacterium RIFCSPHIGHO2_02_FULL_38_8</name>
    <dbReference type="NCBI Taxonomy" id="1797538"/>
    <lineage>
        <taxon>Bacteria</taxon>
        <taxon>Candidatus Buchananiibacteriota</taxon>
    </lineage>
</organism>
<dbReference type="GO" id="GO:0005737">
    <property type="term" value="C:cytoplasm"/>
    <property type="evidence" value="ECO:0007669"/>
    <property type="project" value="InterPro"/>
</dbReference>
<evidence type="ECO:0000256" key="5">
    <source>
        <dbReference type="ARBA" id="ARBA00023284"/>
    </source>
</evidence>
<dbReference type="PANTHER" id="PTHR48105">
    <property type="entry name" value="THIOREDOXIN REDUCTASE 1-RELATED-RELATED"/>
    <property type="match status" value="1"/>
</dbReference>
<evidence type="ECO:0000256" key="2">
    <source>
        <dbReference type="ARBA" id="ARBA00022827"/>
    </source>
</evidence>
<keyword evidence="2 6" id="KW-0274">FAD</keyword>
<comment type="cofactor">
    <cofactor evidence="7">
        <name>FAD</name>
        <dbReference type="ChEBI" id="CHEBI:57692"/>
    </cofactor>
    <text evidence="7">Binds 1 FAD per subunit.</text>
</comment>
<keyword evidence="4" id="KW-1015">Disulfide bond</keyword>
<evidence type="ECO:0000256" key="1">
    <source>
        <dbReference type="ARBA" id="ARBA00022630"/>
    </source>
</evidence>
<dbReference type="InterPro" id="IPR008255">
    <property type="entry name" value="Pyr_nucl-diS_OxRdtase_2_AS"/>
</dbReference>
<gene>
    <name evidence="9" type="ORF">A3J62_01065</name>
</gene>
<protein>
    <recommendedName>
        <fullName evidence="6">Thioredoxin reductase</fullName>
        <ecNumber evidence="6">1.8.1.9</ecNumber>
    </recommendedName>
</protein>
<name>A0A1G1Y626_9BACT</name>
<dbReference type="PRINTS" id="PR00469">
    <property type="entry name" value="PNDRDTASEII"/>
</dbReference>
<comment type="caution">
    <text evidence="9">The sequence shown here is derived from an EMBL/GenBank/DDBJ whole genome shotgun (WGS) entry which is preliminary data.</text>
</comment>
<dbReference type="EMBL" id="MHIH01000018">
    <property type="protein sequence ID" value="OGY47782.1"/>
    <property type="molecule type" value="Genomic_DNA"/>
</dbReference>
<dbReference type="GO" id="GO:0019430">
    <property type="term" value="P:removal of superoxide radicals"/>
    <property type="evidence" value="ECO:0007669"/>
    <property type="project" value="UniProtKB-UniRule"/>
</dbReference>
<evidence type="ECO:0000313" key="10">
    <source>
        <dbReference type="Proteomes" id="UP000178747"/>
    </source>
</evidence>
<dbReference type="InterPro" id="IPR036188">
    <property type="entry name" value="FAD/NAD-bd_sf"/>
</dbReference>
<keyword evidence="3 6" id="KW-0560">Oxidoreductase</keyword>
<keyword evidence="7" id="KW-0521">NADP</keyword>
<dbReference type="InterPro" id="IPR050097">
    <property type="entry name" value="Ferredoxin-NADP_redctase_2"/>
</dbReference>
<evidence type="ECO:0000256" key="7">
    <source>
        <dbReference type="RuleBase" id="RU003881"/>
    </source>
</evidence>
<evidence type="ECO:0000313" key="9">
    <source>
        <dbReference type="EMBL" id="OGY47782.1"/>
    </source>
</evidence>
<dbReference type="PROSITE" id="PS00573">
    <property type="entry name" value="PYRIDINE_REDOX_2"/>
    <property type="match status" value="1"/>
</dbReference>
<dbReference type="AlphaFoldDB" id="A0A1G1Y626"/>
<dbReference type="PRINTS" id="PR00368">
    <property type="entry name" value="FADPNR"/>
</dbReference>
<evidence type="ECO:0000256" key="6">
    <source>
        <dbReference type="RuleBase" id="RU003880"/>
    </source>
</evidence>
<comment type="subunit">
    <text evidence="6">Homodimer.</text>
</comment>
<dbReference type="Pfam" id="PF07992">
    <property type="entry name" value="Pyr_redox_2"/>
    <property type="match status" value="1"/>
</dbReference>
<evidence type="ECO:0000259" key="8">
    <source>
        <dbReference type="Pfam" id="PF07992"/>
    </source>
</evidence>
<accession>A0A1G1Y626</accession>
<dbReference type="EC" id="1.8.1.9" evidence="6"/>
<feature type="domain" description="FAD/NAD(P)-binding" evidence="8">
    <location>
        <begin position="6"/>
        <end position="291"/>
    </location>
</feature>
<dbReference type="Gene3D" id="3.50.50.60">
    <property type="entry name" value="FAD/NAD(P)-binding domain"/>
    <property type="match status" value="2"/>
</dbReference>
<evidence type="ECO:0000256" key="3">
    <source>
        <dbReference type="ARBA" id="ARBA00023002"/>
    </source>
</evidence>
<keyword evidence="5 6" id="KW-0676">Redox-active center</keyword>
<evidence type="ECO:0000256" key="4">
    <source>
        <dbReference type="ARBA" id="ARBA00023157"/>
    </source>
</evidence>
<sequence length="318" mass="35069">MSNTIYDIIIIGGGPAGLTAGLYTARRALKTLILSKDLGGQASLSYDIENYPGVDLIDGLLLMQKFAKQAQKFGAEIKYGEAIEIKKEKNQFIVVTDRESFTTQSLILACGLMPKDLNIPGEKKFKGRGVSYCATCDGPLFKNKIVAVVGGGNSALDAAEYLSKIVKKVYLIHRRDQFKGEEIILTRLRKDPKVEMVTSSEIIEIKGNQIVKSIIIKNNGDDQIKELEIDGIFVEIGYVAKTDLFKNLVKINKKGEVITDKNTNTSELGIFSCGDVTDCSYKQIVISAGEGAKAALQAYKYLRLQKGDNILPDWERKK</sequence>
<dbReference type="InterPro" id="IPR023753">
    <property type="entry name" value="FAD/NAD-binding_dom"/>
</dbReference>
<reference evidence="9 10" key="1">
    <citation type="journal article" date="2016" name="Nat. Commun.">
        <title>Thousands of microbial genomes shed light on interconnected biogeochemical processes in an aquifer system.</title>
        <authorList>
            <person name="Anantharaman K."/>
            <person name="Brown C.T."/>
            <person name="Hug L.A."/>
            <person name="Sharon I."/>
            <person name="Castelle C.J."/>
            <person name="Probst A.J."/>
            <person name="Thomas B.C."/>
            <person name="Singh A."/>
            <person name="Wilkins M.J."/>
            <person name="Karaoz U."/>
            <person name="Brodie E.L."/>
            <person name="Williams K.H."/>
            <person name="Hubbard S.S."/>
            <person name="Banfield J.F."/>
        </authorList>
    </citation>
    <scope>NUCLEOTIDE SEQUENCE [LARGE SCALE GENOMIC DNA]</scope>
</reference>
<dbReference type="SUPFAM" id="SSF51905">
    <property type="entry name" value="FAD/NAD(P)-binding domain"/>
    <property type="match status" value="1"/>
</dbReference>
<dbReference type="Proteomes" id="UP000178747">
    <property type="component" value="Unassembled WGS sequence"/>
</dbReference>